<gene>
    <name evidence="1" type="ORF">P3T76_009683</name>
</gene>
<comment type="caution">
    <text evidence="1">The sequence shown here is derived from an EMBL/GenBank/DDBJ whole genome shotgun (WGS) entry which is preliminary data.</text>
</comment>
<dbReference type="AlphaFoldDB" id="A0AAD9GG81"/>
<reference evidence="1" key="1">
    <citation type="submission" date="2023-08" db="EMBL/GenBank/DDBJ databases">
        <title>Reference Genome Resource for the Citrus Pathogen Phytophthora citrophthora.</title>
        <authorList>
            <person name="Moller H."/>
            <person name="Coetzee B."/>
            <person name="Rose L.J."/>
            <person name="Van Niekerk J.M."/>
        </authorList>
    </citation>
    <scope>NUCLEOTIDE SEQUENCE</scope>
    <source>
        <strain evidence="1">STE-U-9442</strain>
    </source>
</reference>
<accession>A0AAD9GG81</accession>
<dbReference type="Proteomes" id="UP001259832">
    <property type="component" value="Unassembled WGS sequence"/>
</dbReference>
<protein>
    <submittedName>
        <fullName evidence="1">Uncharacterized protein</fullName>
    </submittedName>
</protein>
<name>A0AAD9GG81_9STRA</name>
<keyword evidence="2" id="KW-1185">Reference proteome</keyword>
<evidence type="ECO:0000313" key="2">
    <source>
        <dbReference type="Proteomes" id="UP001259832"/>
    </source>
</evidence>
<evidence type="ECO:0000313" key="1">
    <source>
        <dbReference type="EMBL" id="KAK1937946.1"/>
    </source>
</evidence>
<sequence length="630" mass="70965">MELDEGGNASGDMGKPFFGGGDLFRLMKLVRETQCEMEVVKPVLDELEVMRLCCSFGMMPSVNPRDFDFDILSAREFDDDFVRFLRYELLGGNSCGGNVKMKGIFGKQAQVASALVEMDACAADTVSLLTPANEGVYCVKVNPKDTVEGGDEKSAGLVMFAWIRDELFETQELRGTPAFLLRFLTGLTPDIICCTAPSDLQQIADAMATSDEQDYDELSSYSVSFQIEKQEDQPDSTKCVGVSSIDLKTLPEECSDVCLLKGSYPALAYTKTMSTAIRIDKFQHTFHPNVAQSFAQWLKAESQSYRVHLNQGIVKAVKLCRNILKEFDMWNEEEINASLEAHEKKAQEEFDVAFHLLKDDISKQRAVVDQMSNELFQLSARETSEEASDTVLQNALSIYASFQEWVKVTCLWGIDKKIQSALDIPIRLREVEKKLFKLYTSGGGDGNLKTLVEMCGTSTKSEVVKRIKRNTPKPHAEKTAEVDEAQPKTWEAFLEVVSEPLSNLRTKWWLALESVFAAATQVKRKELERKQKDAKNVWYDSEKKILETKLIELRKILISKEGLQITVTANTSRGRGIVFCQGVRESHAPPTAFKDIVKLDTTNKSKLDSTRNIWVVFFYPQTKVTWQCLQ</sequence>
<organism evidence="1 2">
    <name type="scientific">Phytophthora citrophthora</name>
    <dbReference type="NCBI Taxonomy" id="4793"/>
    <lineage>
        <taxon>Eukaryota</taxon>
        <taxon>Sar</taxon>
        <taxon>Stramenopiles</taxon>
        <taxon>Oomycota</taxon>
        <taxon>Peronosporomycetes</taxon>
        <taxon>Peronosporales</taxon>
        <taxon>Peronosporaceae</taxon>
        <taxon>Phytophthora</taxon>
    </lineage>
</organism>
<dbReference type="EMBL" id="JASMQC010000019">
    <property type="protein sequence ID" value="KAK1937946.1"/>
    <property type="molecule type" value="Genomic_DNA"/>
</dbReference>
<proteinExistence type="predicted"/>